<comment type="caution">
    <text evidence="3">The sequence shown here is derived from an EMBL/GenBank/DDBJ whole genome shotgun (WGS) entry which is preliminary data.</text>
</comment>
<proteinExistence type="inferred from homology"/>
<dbReference type="InterPro" id="IPR023393">
    <property type="entry name" value="START-like_dom_sf"/>
</dbReference>
<sequence>MSDLNKRTLSLKRTFNAPIELVWEAWTNSEHIVQWWGPKGMKTKVIEHNFKVHVT</sequence>
<evidence type="ECO:0000313" key="4">
    <source>
        <dbReference type="Proteomes" id="UP001501758"/>
    </source>
</evidence>
<feature type="domain" description="Activator of Hsp90 ATPase homologue 1/2-like C-terminal" evidence="2">
    <location>
        <begin position="16"/>
        <end position="51"/>
    </location>
</feature>
<comment type="similarity">
    <text evidence="1">Belongs to the AHA1 family.</text>
</comment>
<dbReference type="Gene3D" id="3.30.530.20">
    <property type="match status" value="1"/>
</dbReference>
<organism evidence="3 4">
    <name type="scientific">Aquimarina litoralis</name>
    <dbReference type="NCBI Taxonomy" id="584605"/>
    <lineage>
        <taxon>Bacteria</taxon>
        <taxon>Pseudomonadati</taxon>
        <taxon>Bacteroidota</taxon>
        <taxon>Flavobacteriia</taxon>
        <taxon>Flavobacteriales</taxon>
        <taxon>Flavobacteriaceae</taxon>
        <taxon>Aquimarina</taxon>
    </lineage>
</organism>
<dbReference type="SUPFAM" id="SSF55961">
    <property type="entry name" value="Bet v1-like"/>
    <property type="match status" value="1"/>
</dbReference>
<accession>A0ABP3U125</accession>
<keyword evidence="4" id="KW-1185">Reference proteome</keyword>
<evidence type="ECO:0000313" key="3">
    <source>
        <dbReference type="EMBL" id="GAA0720192.1"/>
    </source>
</evidence>
<name>A0ABP3U125_9FLAO</name>
<dbReference type="InterPro" id="IPR013538">
    <property type="entry name" value="ASHA1/2-like_C"/>
</dbReference>
<dbReference type="Proteomes" id="UP001501758">
    <property type="component" value="Unassembled WGS sequence"/>
</dbReference>
<dbReference type="Pfam" id="PF08327">
    <property type="entry name" value="AHSA1"/>
    <property type="match status" value="1"/>
</dbReference>
<dbReference type="EMBL" id="BAAAGE010000002">
    <property type="protein sequence ID" value="GAA0720192.1"/>
    <property type="molecule type" value="Genomic_DNA"/>
</dbReference>
<protein>
    <recommendedName>
        <fullName evidence="2">Activator of Hsp90 ATPase homologue 1/2-like C-terminal domain-containing protein</fullName>
    </recommendedName>
</protein>
<evidence type="ECO:0000256" key="1">
    <source>
        <dbReference type="ARBA" id="ARBA00006817"/>
    </source>
</evidence>
<gene>
    <name evidence="3" type="ORF">GCM10009430_20100</name>
</gene>
<reference evidence="4" key="1">
    <citation type="journal article" date="2019" name="Int. J. Syst. Evol. Microbiol.">
        <title>The Global Catalogue of Microorganisms (GCM) 10K type strain sequencing project: providing services to taxonomists for standard genome sequencing and annotation.</title>
        <authorList>
            <consortium name="The Broad Institute Genomics Platform"/>
            <consortium name="The Broad Institute Genome Sequencing Center for Infectious Disease"/>
            <person name="Wu L."/>
            <person name="Ma J."/>
        </authorList>
    </citation>
    <scope>NUCLEOTIDE SEQUENCE [LARGE SCALE GENOMIC DNA]</scope>
    <source>
        <strain evidence="4">JCM 15974</strain>
    </source>
</reference>
<evidence type="ECO:0000259" key="2">
    <source>
        <dbReference type="Pfam" id="PF08327"/>
    </source>
</evidence>